<sequence length="298" mass="34749">MAKKMQRLEASTDFRPFKFRIQAFTNAFHESLVQHSLSEDILPLRKVKVYLWKHKYISRFNEDGKKQKSKGNHVWNIEARRITDKPSSSSTAMVGTGSSLVTMLDGGSTNWVLDPPIRWEFREYTSRIAGQIMKFARVGVPYIYAPRIWDAQMSCPTAEFSSPWLPPWLKWYKSELRGIPGPDDKSCTIVVVAEYLREGENCHLELSFPLTVSDPEKEGELMDSPNEDEEEQDQDQDDDDDESSNGEYDDEEDETSEFNQHPESWDARMRGGFRKQGRERRTVARAKERQENKRRKQR</sequence>
<evidence type="ECO:0000313" key="3">
    <source>
        <dbReference type="Proteomes" id="UP000738325"/>
    </source>
</evidence>
<feature type="compositionally biased region" description="Basic and acidic residues" evidence="1">
    <location>
        <begin position="279"/>
        <end position="291"/>
    </location>
</feature>
<evidence type="ECO:0000313" key="2">
    <source>
        <dbReference type="EMBL" id="KAG0313360.1"/>
    </source>
</evidence>
<feature type="region of interest" description="Disordered" evidence="1">
    <location>
        <begin position="207"/>
        <end position="298"/>
    </location>
</feature>
<proteinExistence type="predicted"/>
<dbReference type="Proteomes" id="UP000738325">
    <property type="component" value="Unassembled WGS sequence"/>
</dbReference>
<accession>A0A9P6UP49</accession>
<comment type="caution">
    <text evidence="2">The sequence shown here is derived from an EMBL/GenBank/DDBJ whole genome shotgun (WGS) entry which is preliminary data.</text>
</comment>
<gene>
    <name evidence="2" type="ORF">BGZ99_008953</name>
</gene>
<reference evidence="2" key="1">
    <citation type="journal article" date="2020" name="Fungal Divers.">
        <title>Resolving the Mortierellaceae phylogeny through synthesis of multi-gene phylogenetics and phylogenomics.</title>
        <authorList>
            <person name="Vandepol N."/>
            <person name="Liber J."/>
            <person name="Desiro A."/>
            <person name="Na H."/>
            <person name="Kennedy M."/>
            <person name="Barry K."/>
            <person name="Grigoriev I.V."/>
            <person name="Miller A.N."/>
            <person name="O'Donnell K."/>
            <person name="Stajich J.E."/>
            <person name="Bonito G."/>
        </authorList>
    </citation>
    <scope>NUCLEOTIDE SEQUENCE</scope>
    <source>
        <strain evidence="2">REB-010B</strain>
    </source>
</reference>
<dbReference type="EMBL" id="JAAAIP010000721">
    <property type="protein sequence ID" value="KAG0313360.1"/>
    <property type="molecule type" value="Genomic_DNA"/>
</dbReference>
<dbReference type="AlphaFoldDB" id="A0A9P6UP49"/>
<evidence type="ECO:0000256" key="1">
    <source>
        <dbReference type="SAM" id="MobiDB-lite"/>
    </source>
</evidence>
<name>A0A9P6UP49_9FUNG</name>
<protein>
    <submittedName>
        <fullName evidence="2">Uncharacterized protein</fullName>
    </submittedName>
</protein>
<keyword evidence="3" id="KW-1185">Reference proteome</keyword>
<feature type="compositionally biased region" description="Acidic residues" evidence="1">
    <location>
        <begin position="225"/>
        <end position="256"/>
    </location>
</feature>
<organism evidence="2 3">
    <name type="scientific">Dissophora globulifera</name>
    <dbReference type="NCBI Taxonomy" id="979702"/>
    <lineage>
        <taxon>Eukaryota</taxon>
        <taxon>Fungi</taxon>
        <taxon>Fungi incertae sedis</taxon>
        <taxon>Mucoromycota</taxon>
        <taxon>Mortierellomycotina</taxon>
        <taxon>Mortierellomycetes</taxon>
        <taxon>Mortierellales</taxon>
        <taxon>Mortierellaceae</taxon>
        <taxon>Dissophora</taxon>
    </lineage>
</organism>
<dbReference type="OrthoDB" id="5593376at2759"/>